<dbReference type="PANTHER" id="PTHR45947">
    <property type="entry name" value="SULFOQUINOVOSYL TRANSFERASE SQD2"/>
    <property type="match status" value="1"/>
</dbReference>
<evidence type="ECO:0000313" key="1">
    <source>
        <dbReference type="EMBL" id="QHU20317.1"/>
    </source>
</evidence>
<sequence length="445" mass="50207">MDVSNFVNELNSIIQTSSIKNEVVTPTTSLPDTVVSKQVKVLIVSTHVNQVNGYSKVVFNLIKQLAQHPWISIVHFGTQRLVNADLGRAYPSTVKVIDATAKEKEKQPGFAFTELPGVIQSEKPDIVFIYNDLATISLYVEQIRKSIENRFFKIWAYVDLTYVSAPPAFIDLLNRDVERIFCFTKAWKDALKAQGMTRPVDVMPHGVDPAMFRTIPRDLARQTLGLPKDMFLFTSVNKNIPRKRLDLLIIAFVKLIVRFPIKPIHLLIVADKGDRGGFPLFEIFAREIKLNGGSVDHFGARLLITSKDTCYKDEDINMLYNCGDVGISCAEGEGFGLCTFEQMSLGVPQIVPAINGYSEYCSEENSLMVKPALRYYIPAGHNSVTGEAQMVNPEDVSNAMQRYVFEDELRKQHGRLSKEKGQEYSWDKCTKLLVKRLKAVQEEDD</sequence>
<accession>A0A6C0KUE5</accession>
<dbReference type="Pfam" id="PF13692">
    <property type="entry name" value="Glyco_trans_1_4"/>
    <property type="match status" value="1"/>
</dbReference>
<dbReference type="Gene3D" id="3.40.50.2000">
    <property type="entry name" value="Glycogen Phosphorylase B"/>
    <property type="match status" value="1"/>
</dbReference>
<reference evidence="1" key="1">
    <citation type="journal article" date="2020" name="Nature">
        <title>Giant virus diversity and host interactions through global metagenomics.</title>
        <authorList>
            <person name="Schulz F."/>
            <person name="Roux S."/>
            <person name="Paez-Espino D."/>
            <person name="Jungbluth S."/>
            <person name="Walsh D.A."/>
            <person name="Denef V.J."/>
            <person name="McMahon K.D."/>
            <person name="Konstantinidis K.T."/>
            <person name="Eloe-Fadrosh E.A."/>
            <person name="Kyrpides N.C."/>
            <person name="Woyke T."/>
        </authorList>
    </citation>
    <scope>NUCLEOTIDE SEQUENCE</scope>
    <source>
        <strain evidence="1">GVMAG-S-3300013093-109</strain>
    </source>
</reference>
<proteinExistence type="predicted"/>
<dbReference type="Gene3D" id="3.40.50.11930">
    <property type="match status" value="1"/>
</dbReference>
<dbReference type="EMBL" id="MN740968">
    <property type="protein sequence ID" value="QHU20317.1"/>
    <property type="molecule type" value="Genomic_DNA"/>
</dbReference>
<name>A0A6C0KUE5_9ZZZZ</name>
<dbReference type="AlphaFoldDB" id="A0A6C0KUE5"/>
<organism evidence="1">
    <name type="scientific">viral metagenome</name>
    <dbReference type="NCBI Taxonomy" id="1070528"/>
    <lineage>
        <taxon>unclassified sequences</taxon>
        <taxon>metagenomes</taxon>
        <taxon>organismal metagenomes</taxon>
    </lineage>
</organism>
<dbReference type="SUPFAM" id="SSF53756">
    <property type="entry name" value="UDP-Glycosyltransferase/glycogen phosphorylase"/>
    <property type="match status" value="1"/>
</dbReference>
<dbReference type="InterPro" id="IPR050194">
    <property type="entry name" value="Glycosyltransferase_grp1"/>
</dbReference>
<protein>
    <recommendedName>
        <fullName evidence="2">Glycosyl transferase family 1 domain-containing protein</fullName>
    </recommendedName>
</protein>
<dbReference type="CDD" id="cd03801">
    <property type="entry name" value="GT4_PimA-like"/>
    <property type="match status" value="1"/>
</dbReference>
<evidence type="ECO:0008006" key="2">
    <source>
        <dbReference type="Google" id="ProtNLM"/>
    </source>
</evidence>
<dbReference type="PANTHER" id="PTHR45947:SF3">
    <property type="entry name" value="SULFOQUINOVOSYL TRANSFERASE SQD2"/>
    <property type="match status" value="1"/>
</dbReference>
<dbReference type="GO" id="GO:0016757">
    <property type="term" value="F:glycosyltransferase activity"/>
    <property type="evidence" value="ECO:0007669"/>
    <property type="project" value="TreeGrafter"/>
</dbReference>